<evidence type="ECO:0000259" key="7">
    <source>
        <dbReference type="SMART" id="SM01016"/>
    </source>
</evidence>
<dbReference type="PRINTS" id="PR01038">
    <property type="entry name" value="TRNASYNTHARG"/>
</dbReference>
<keyword evidence="2 6" id="KW-0436">Ligase</keyword>
<dbReference type="GO" id="GO:0006420">
    <property type="term" value="P:arginyl-tRNA aminoacylation"/>
    <property type="evidence" value="ECO:0007669"/>
    <property type="project" value="InterPro"/>
</dbReference>
<dbReference type="InterPro" id="IPR001278">
    <property type="entry name" value="Arg-tRNA-ligase"/>
</dbReference>
<proteinExistence type="inferred from homology"/>
<reference evidence="8 9" key="1">
    <citation type="journal article" date="2014" name="Genome Announc.">
        <title>Draft Genome Sequences of Marine Flavobacterium Algibacter lectus Strains SS8 and NR4.</title>
        <authorList>
            <person name="Takatani N."/>
            <person name="Nakanishi M."/>
            <person name="Meirelles P."/>
            <person name="Mino S."/>
            <person name="Suda W."/>
            <person name="Oshima K."/>
            <person name="Hattori M."/>
            <person name="Ohkuma M."/>
            <person name="Hosokawa M."/>
            <person name="Miyashita K."/>
            <person name="Thompson F.L."/>
            <person name="Niwa A."/>
            <person name="Sawabe T."/>
            <person name="Sawabe T."/>
        </authorList>
    </citation>
    <scope>NUCLEOTIDE SEQUENCE [LARGE SCALE GENOMIC DNA]</scope>
    <source>
        <strain evidence="9">JCM19274</strain>
    </source>
</reference>
<protein>
    <recommendedName>
        <fullName evidence="1">Arginine--tRNA ligase</fullName>
    </recommendedName>
</protein>
<evidence type="ECO:0000256" key="5">
    <source>
        <dbReference type="ARBA" id="ARBA00023146"/>
    </source>
</evidence>
<comment type="caution">
    <text evidence="8">The sequence shown here is derived from an EMBL/GenBank/DDBJ whole genome shotgun (WGS) entry which is preliminary data.</text>
</comment>
<dbReference type="Gene3D" id="3.30.1360.70">
    <property type="entry name" value="Arginyl tRNA synthetase N-terminal domain"/>
    <property type="match status" value="1"/>
</dbReference>
<organism evidence="8 9">
    <name type="scientific">Algibacter lectus</name>
    <dbReference type="NCBI Taxonomy" id="221126"/>
    <lineage>
        <taxon>Bacteria</taxon>
        <taxon>Pseudomonadati</taxon>
        <taxon>Bacteroidota</taxon>
        <taxon>Flavobacteriia</taxon>
        <taxon>Flavobacteriales</taxon>
        <taxon>Flavobacteriaceae</taxon>
        <taxon>Algibacter</taxon>
    </lineage>
</organism>
<dbReference type="Pfam" id="PF03485">
    <property type="entry name" value="Arg_tRNA_synt_N"/>
    <property type="match status" value="1"/>
</dbReference>
<dbReference type="SMART" id="SM01016">
    <property type="entry name" value="Arg_tRNA_synt_N"/>
    <property type="match status" value="1"/>
</dbReference>
<dbReference type="Proteomes" id="UP000029643">
    <property type="component" value="Unassembled WGS sequence"/>
</dbReference>
<evidence type="ECO:0000256" key="1">
    <source>
        <dbReference type="ARBA" id="ARBA00020262"/>
    </source>
</evidence>
<accession>A0A090WV06</accession>
<dbReference type="AlphaFoldDB" id="A0A090WV06"/>
<feature type="domain" description="Arginyl tRNA synthetase N-terminal" evidence="7">
    <location>
        <begin position="5"/>
        <end position="86"/>
    </location>
</feature>
<dbReference type="SUPFAM" id="SSF52374">
    <property type="entry name" value="Nucleotidylyl transferase"/>
    <property type="match status" value="1"/>
</dbReference>
<keyword evidence="6" id="KW-0648">Protein biosynthesis</keyword>
<dbReference type="InterPro" id="IPR014729">
    <property type="entry name" value="Rossmann-like_a/b/a_fold"/>
</dbReference>
<evidence type="ECO:0000256" key="2">
    <source>
        <dbReference type="ARBA" id="ARBA00022598"/>
    </source>
</evidence>
<evidence type="ECO:0000313" key="8">
    <source>
        <dbReference type="EMBL" id="GAL80841.1"/>
    </source>
</evidence>
<dbReference type="Pfam" id="PF00750">
    <property type="entry name" value="tRNA-synt_1d"/>
    <property type="match status" value="1"/>
</dbReference>
<dbReference type="SUPFAM" id="SSF55190">
    <property type="entry name" value="Arginyl-tRNA synthetase (ArgRS), N-terminal 'additional' domain"/>
    <property type="match status" value="1"/>
</dbReference>
<dbReference type="InterPro" id="IPR036695">
    <property type="entry name" value="Arg-tRNA-synth_N_sf"/>
</dbReference>
<evidence type="ECO:0000256" key="4">
    <source>
        <dbReference type="ARBA" id="ARBA00022840"/>
    </source>
</evidence>
<dbReference type="GO" id="GO:0005524">
    <property type="term" value="F:ATP binding"/>
    <property type="evidence" value="ECO:0007669"/>
    <property type="project" value="UniProtKB-KW"/>
</dbReference>
<dbReference type="EMBL" id="BBNU01000012">
    <property type="protein sequence ID" value="GAL80841.1"/>
    <property type="molecule type" value="Genomic_DNA"/>
</dbReference>
<name>A0A090WV06_9FLAO</name>
<dbReference type="Gene3D" id="3.40.50.620">
    <property type="entry name" value="HUPs"/>
    <property type="match status" value="1"/>
</dbReference>
<evidence type="ECO:0000256" key="6">
    <source>
        <dbReference type="RuleBase" id="RU363038"/>
    </source>
</evidence>
<dbReference type="GO" id="GO:0005737">
    <property type="term" value="C:cytoplasm"/>
    <property type="evidence" value="ECO:0007669"/>
    <property type="project" value="InterPro"/>
</dbReference>
<dbReference type="InterPro" id="IPR001412">
    <property type="entry name" value="aa-tRNA-synth_I_CS"/>
</dbReference>
<dbReference type="PANTHER" id="PTHR11956:SF5">
    <property type="entry name" value="ARGININE--TRNA LIGASE, CYTOPLASMIC"/>
    <property type="match status" value="1"/>
</dbReference>
<comment type="similarity">
    <text evidence="6">Belongs to the class-I aminoacyl-tRNA synthetase family.</text>
</comment>
<gene>
    <name evidence="8" type="ORF">JCM19274_1467</name>
</gene>
<keyword evidence="5 6" id="KW-0030">Aminoacyl-tRNA synthetase</keyword>
<keyword evidence="4 6" id="KW-0067">ATP-binding</keyword>
<dbReference type="GO" id="GO:0004814">
    <property type="term" value="F:arginine-tRNA ligase activity"/>
    <property type="evidence" value="ECO:0007669"/>
    <property type="project" value="InterPro"/>
</dbReference>
<dbReference type="InterPro" id="IPR005148">
    <property type="entry name" value="Arg-tRNA-synth_N"/>
</dbReference>
<dbReference type="PROSITE" id="PS00178">
    <property type="entry name" value="AA_TRNA_LIGASE_I"/>
    <property type="match status" value="1"/>
</dbReference>
<evidence type="ECO:0000313" key="9">
    <source>
        <dbReference type="Proteomes" id="UP000029643"/>
    </source>
</evidence>
<dbReference type="PANTHER" id="PTHR11956">
    <property type="entry name" value="ARGINYL-TRNA SYNTHETASE"/>
    <property type="match status" value="1"/>
</dbReference>
<keyword evidence="3 6" id="KW-0547">Nucleotide-binding</keyword>
<dbReference type="InterPro" id="IPR035684">
    <property type="entry name" value="ArgRS_core"/>
</dbReference>
<evidence type="ECO:0000256" key="3">
    <source>
        <dbReference type="ARBA" id="ARBA00022741"/>
    </source>
</evidence>
<sequence>MNLQETLSNQVKQAVLSSYKVELDTVEFQATRKEFAGDITVVVFPMLRVVKGNPVQIGETIGNYLVDNVSNVKAFNVVKGFLNIEISDSYFIDFFNEIKQESAYGLVAPTAGDKAVMVEYSSPNTNKPLHLGHVRNNLLGYSVAEILKASG</sequence>